<dbReference type="PANTHER" id="PTHR43401:SF2">
    <property type="entry name" value="L-THREONINE 3-DEHYDROGENASE"/>
    <property type="match status" value="1"/>
</dbReference>
<keyword evidence="2" id="KW-0862">Zinc</keyword>
<evidence type="ECO:0000313" key="5">
    <source>
        <dbReference type="EMBL" id="KRZ73435.1"/>
    </source>
</evidence>
<accession>A0A0V1MNN9</accession>
<feature type="domain" description="CMP/dCMP-type deaminase" evidence="4">
    <location>
        <begin position="2"/>
        <end position="119"/>
    </location>
</feature>
<dbReference type="GO" id="GO:0052717">
    <property type="term" value="F:tRNA-specific adenosine-34 deaminase activity"/>
    <property type="evidence" value="ECO:0007669"/>
    <property type="project" value="UniProtKB-EC"/>
</dbReference>
<organism evidence="5 6">
    <name type="scientific">Trichinella papuae</name>
    <dbReference type="NCBI Taxonomy" id="268474"/>
    <lineage>
        <taxon>Eukaryota</taxon>
        <taxon>Metazoa</taxon>
        <taxon>Ecdysozoa</taxon>
        <taxon>Nematoda</taxon>
        <taxon>Enoplea</taxon>
        <taxon>Dorylaimia</taxon>
        <taxon>Trichinellida</taxon>
        <taxon>Trichinellidae</taxon>
        <taxon>Trichinella</taxon>
    </lineage>
</organism>
<dbReference type="SUPFAM" id="SSF50129">
    <property type="entry name" value="GroES-like"/>
    <property type="match status" value="1"/>
</dbReference>
<dbReference type="OrthoDB" id="1879366at2759"/>
<dbReference type="SUPFAM" id="SSF51735">
    <property type="entry name" value="NAD(P)-binding Rossmann-fold domains"/>
    <property type="match status" value="1"/>
</dbReference>
<evidence type="ECO:0000259" key="4">
    <source>
        <dbReference type="PROSITE" id="PS51747"/>
    </source>
</evidence>
<dbReference type="PANTHER" id="PTHR43401">
    <property type="entry name" value="L-THREONINE 3-DEHYDROGENASE"/>
    <property type="match status" value="1"/>
</dbReference>
<dbReference type="GO" id="GO:0016491">
    <property type="term" value="F:oxidoreductase activity"/>
    <property type="evidence" value="ECO:0007669"/>
    <property type="project" value="UniProtKB-KW"/>
</dbReference>
<keyword evidence="3" id="KW-0560">Oxidoreductase</keyword>
<dbReference type="Pfam" id="PF08240">
    <property type="entry name" value="ADH_N"/>
    <property type="match status" value="1"/>
</dbReference>
<protein>
    <submittedName>
        <fullName evidence="5">tRNA-specific adenosine deaminase 2</fullName>
    </submittedName>
</protein>
<dbReference type="InterPro" id="IPR013149">
    <property type="entry name" value="ADH-like_C"/>
</dbReference>
<dbReference type="InterPro" id="IPR050129">
    <property type="entry name" value="Zn_alcohol_dh"/>
</dbReference>
<keyword evidence="6" id="KW-1185">Reference proteome</keyword>
<evidence type="ECO:0000256" key="1">
    <source>
        <dbReference type="ARBA" id="ARBA00022723"/>
    </source>
</evidence>
<dbReference type="STRING" id="268474.A0A0V1MNN9"/>
<proteinExistence type="predicted"/>
<dbReference type="Pfam" id="PF00383">
    <property type="entry name" value="dCMP_cyt_deam_1"/>
    <property type="match status" value="1"/>
</dbReference>
<dbReference type="Gene3D" id="3.40.140.10">
    <property type="entry name" value="Cytidine Deaminase, domain 2"/>
    <property type="match status" value="1"/>
</dbReference>
<dbReference type="AlphaFoldDB" id="A0A0V1MNN9"/>
<evidence type="ECO:0000256" key="3">
    <source>
        <dbReference type="ARBA" id="ARBA00023002"/>
    </source>
</evidence>
<dbReference type="EMBL" id="JYDO01000063">
    <property type="protein sequence ID" value="KRZ73435.1"/>
    <property type="molecule type" value="Genomic_DNA"/>
</dbReference>
<dbReference type="Pfam" id="PF00107">
    <property type="entry name" value="ADH_zinc_N"/>
    <property type="match status" value="1"/>
</dbReference>
<dbReference type="GO" id="GO:0002100">
    <property type="term" value="P:tRNA wobble adenosine to inosine editing"/>
    <property type="evidence" value="ECO:0007669"/>
    <property type="project" value="InterPro"/>
</dbReference>
<dbReference type="InterPro" id="IPR036291">
    <property type="entry name" value="NAD(P)-bd_dom_sf"/>
</dbReference>
<dbReference type="Gene3D" id="3.90.180.10">
    <property type="entry name" value="Medium-chain alcohol dehydrogenases, catalytic domain"/>
    <property type="match status" value="1"/>
</dbReference>
<dbReference type="InterPro" id="IPR013154">
    <property type="entry name" value="ADH-like_N"/>
</dbReference>
<evidence type="ECO:0000256" key="2">
    <source>
        <dbReference type="ARBA" id="ARBA00022833"/>
    </source>
</evidence>
<dbReference type="InterPro" id="IPR020843">
    <property type="entry name" value="ER"/>
</dbReference>
<dbReference type="SMART" id="SM00829">
    <property type="entry name" value="PKS_ER"/>
    <property type="match status" value="1"/>
</dbReference>
<gene>
    <name evidence="5" type="primary">DEADC1</name>
    <name evidence="5" type="ORF">T10_7778</name>
</gene>
<comment type="caution">
    <text evidence="5">The sequence shown here is derived from an EMBL/GenBank/DDBJ whole genome shotgun (WGS) entry which is preliminary data.</text>
</comment>
<dbReference type="Proteomes" id="UP000054843">
    <property type="component" value="Unassembled WGS sequence"/>
</dbReference>
<dbReference type="CDD" id="cd01285">
    <property type="entry name" value="nucleoside_deaminase"/>
    <property type="match status" value="1"/>
</dbReference>
<evidence type="ECO:0000313" key="6">
    <source>
        <dbReference type="Proteomes" id="UP000054843"/>
    </source>
</evidence>
<dbReference type="SUPFAM" id="SSF53927">
    <property type="entry name" value="Cytidine deaminase-like"/>
    <property type="match status" value="1"/>
</dbReference>
<dbReference type="InterPro" id="IPR002125">
    <property type="entry name" value="CMP_dCMP_dom"/>
</dbReference>
<sequence>MLSEEICFEEAFTLARKALSIGEVPVGCVLVYENVIIGRGHNRVNFYKNACRHAEMEAFDEAFLWCKANCHSFNDVFLKTTLFVTCEPCMMCAALICKMKLKRVVYGCPNDRFGGFGSVLDVKETFGHTFPSEIVANYRKDESVKLLQIFYESGADRSKLFTKLTLLFCSVLEESMRRLSLGSPKDLKEVHFFNDVPLPKVPPNGARIKVCYAGVCLTDQEVMKNSKIRITCGIKDTSLFPGYEVAGVIESIGSDAKAAELNFKVGDRVVVWPSEEMAKYGYADLISVPHLEDLIKVPDSFSMSVAAMLPAGATWAYAAAMQSLQTVEAVLRTQSRCNLLIVGAGGLGLWLLKMCKYYLGSNGERAVNILVADGKEERLSLAERNGADCVVHWDESEFEQTLITRTKDAARSGLQIVFDFVTSPRTVTRSLHCLADGGVLYIGGLSGVDIQLSVKLLAQKRLSVVGVSRGSIDLLQDLVNLISQGELEPPTYKVYPVGQAGQVLKQLSMSELEGRAILEVCDPDRAVSMVQIPSVSIFAFH</sequence>
<reference evidence="5 6" key="1">
    <citation type="submission" date="2015-01" db="EMBL/GenBank/DDBJ databases">
        <title>Evolution of Trichinella species and genotypes.</title>
        <authorList>
            <person name="Korhonen P.K."/>
            <person name="Edoardo P."/>
            <person name="Giuseppe L.R."/>
            <person name="Gasser R.B."/>
        </authorList>
    </citation>
    <scope>NUCLEOTIDE SEQUENCE [LARGE SCALE GENOMIC DNA]</scope>
    <source>
        <strain evidence="5">ISS1980</strain>
    </source>
</reference>
<name>A0A0V1MNN9_9BILA</name>
<dbReference type="GO" id="GO:0046872">
    <property type="term" value="F:metal ion binding"/>
    <property type="evidence" value="ECO:0007669"/>
    <property type="project" value="UniProtKB-KW"/>
</dbReference>
<dbReference type="InterPro" id="IPR011032">
    <property type="entry name" value="GroES-like_sf"/>
</dbReference>
<dbReference type="InterPro" id="IPR016193">
    <property type="entry name" value="Cytidine_deaminase-like"/>
</dbReference>
<dbReference type="PROSITE" id="PS51747">
    <property type="entry name" value="CYT_DCMP_DEAMINASES_2"/>
    <property type="match status" value="1"/>
</dbReference>
<keyword evidence="1" id="KW-0479">Metal-binding</keyword>